<evidence type="ECO:0000313" key="3">
    <source>
        <dbReference type="EMBL" id="KRN10364.1"/>
    </source>
</evidence>
<dbReference type="STRING" id="1423751.FC38_GL001149"/>
<organism evidence="2 4">
    <name type="scientific">Lactobacillus gigeriorum DSM 23908 = CRBIP 24.85</name>
    <dbReference type="NCBI Taxonomy" id="1423751"/>
    <lineage>
        <taxon>Bacteria</taxon>
        <taxon>Bacillati</taxon>
        <taxon>Bacillota</taxon>
        <taxon>Bacilli</taxon>
        <taxon>Lactobacillales</taxon>
        <taxon>Lactobacillaceae</taxon>
        <taxon>Lactobacillus</taxon>
    </lineage>
</organism>
<dbReference type="Pfam" id="PF00376">
    <property type="entry name" value="MerR"/>
    <property type="match status" value="1"/>
</dbReference>
<reference evidence="2 4" key="1">
    <citation type="submission" date="2012-06" db="EMBL/GenBank/DDBJ databases">
        <title>Draft genome sequence of Lactobacillus gigeriorum CRBIP 24.85T, isolated from chicken crop.</title>
        <authorList>
            <person name="Cousin S."/>
            <person name="Ma L."/>
            <person name="Creno S."/>
            <person name="Clermont D."/>
            <person name="Loux V."/>
            <person name="Bizet C."/>
            <person name="Bouchier C."/>
        </authorList>
    </citation>
    <scope>NUCLEOTIDE SEQUENCE [LARGE SCALE GENOMIC DNA]</scope>
    <source>
        <strain evidence="4">CRBIP 24.85T</strain>
        <strain evidence="2">Type strain: CRBIP 24.85</strain>
    </source>
</reference>
<evidence type="ECO:0000313" key="5">
    <source>
        <dbReference type="Proteomes" id="UP000051521"/>
    </source>
</evidence>
<dbReference type="InterPro" id="IPR009061">
    <property type="entry name" value="DNA-bd_dom_put_sf"/>
</dbReference>
<dbReference type="Proteomes" id="UP000051521">
    <property type="component" value="Unassembled WGS sequence"/>
</dbReference>
<dbReference type="NCBIfam" id="TIGR01764">
    <property type="entry name" value="excise"/>
    <property type="match status" value="1"/>
</dbReference>
<dbReference type="InterPro" id="IPR000551">
    <property type="entry name" value="MerR-type_HTH_dom"/>
</dbReference>
<dbReference type="InterPro" id="IPR010093">
    <property type="entry name" value="SinI_DNA-bd"/>
</dbReference>
<keyword evidence="5" id="KW-1185">Reference proteome</keyword>
<dbReference type="EMBL" id="CAKC01000073">
    <property type="protein sequence ID" value="CCI87534.1"/>
    <property type="molecule type" value="Genomic_DNA"/>
</dbReference>
<dbReference type="SMART" id="SM00422">
    <property type="entry name" value="HTH_MERR"/>
    <property type="match status" value="1"/>
</dbReference>
<dbReference type="Proteomes" id="UP000009326">
    <property type="component" value="Unassembled WGS sequence"/>
</dbReference>
<evidence type="ECO:0000313" key="2">
    <source>
        <dbReference type="EMBL" id="CCI87534.1"/>
    </source>
</evidence>
<evidence type="ECO:0000259" key="1">
    <source>
        <dbReference type="PROSITE" id="PS50937"/>
    </source>
</evidence>
<name>I7KPV0_9LACO</name>
<dbReference type="AlphaFoldDB" id="I7KPV0"/>
<dbReference type="PROSITE" id="PS50937">
    <property type="entry name" value="HTH_MERR_2"/>
    <property type="match status" value="1"/>
</dbReference>
<gene>
    <name evidence="2" type="ORF">BN52_05305</name>
    <name evidence="3" type="ORF">FC38_GL001149</name>
</gene>
<dbReference type="SUPFAM" id="SSF46955">
    <property type="entry name" value="Putative DNA-binding domain"/>
    <property type="match status" value="1"/>
</dbReference>
<protein>
    <submittedName>
        <fullName evidence="2">Transcriptional regulator SoxR family protein</fullName>
    </submittedName>
</protein>
<feature type="domain" description="HTH merR-type" evidence="1">
    <location>
        <begin position="9"/>
        <end position="53"/>
    </location>
</feature>
<reference evidence="3 5" key="2">
    <citation type="journal article" date="2015" name="Genome Announc.">
        <title>Expanding the biotechnology potential of lactobacilli through comparative genomics of 213 strains and associated genera.</title>
        <authorList>
            <person name="Sun Z."/>
            <person name="Harris H.M."/>
            <person name="McCann A."/>
            <person name="Guo C."/>
            <person name="Argimon S."/>
            <person name="Zhang W."/>
            <person name="Yang X."/>
            <person name="Jeffery I.B."/>
            <person name="Cooney J.C."/>
            <person name="Kagawa T.F."/>
            <person name="Liu W."/>
            <person name="Song Y."/>
            <person name="Salvetti E."/>
            <person name="Wrobel A."/>
            <person name="Rasinkangas P."/>
            <person name="Parkhill J."/>
            <person name="Rea M.C."/>
            <person name="O'Sullivan O."/>
            <person name="Ritari J."/>
            <person name="Douillard F.P."/>
            <person name="Paul Ross R."/>
            <person name="Yang R."/>
            <person name="Briner A.E."/>
            <person name="Felis G.E."/>
            <person name="de Vos W.M."/>
            <person name="Barrangou R."/>
            <person name="Klaenhammer T.R."/>
            <person name="Caufield P.W."/>
            <person name="Cui Y."/>
            <person name="Zhang H."/>
            <person name="O'Toole P.W."/>
        </authorList>
    </citation>
    <scope>NUCLEOTIDE SEQUENCE [LARGE SCALE GENOMIC DNA]</scope>
    <source>
        <strain evidence="3 5">DSM 23908</strain>
    </source>
</reference>
<dbReference type="CDD" id="cd04761">
    <property type="entry name" value="HTH_MerR-SF"/>
    <property type="match status" value="1"/>
</dbReference>
<comment type="caution">
    <text evidence="2">The sequence shown here is derived from an EMBL/GenBank/DDBJ whole genome shotgun (WGS) entry which is preliminary data.</text>
</comment>
<dbReference type="GO" id="GO:0006355">
    <property type="term" value="P:regulation of DNA-templated transcription"/>
    <property type="evidence" value="ECO:0007669"/>
    <property type="project" value="InterPro"/>
</dbReference>
<dbReference type="GO" id="GO:0003677">
    <property type="term" value="F:DNA binding"/>
    <property type="evidence" value="ECO:0007669"/>
    <property type="project" value="InterPro"/>
</dbReference>
<accession>I7KPV0</accession>
<evidence type="ECO:0000313" key="4">
    <source>
        <dbReference type="Proteomes" id="UP000009326"/>
    </source>
</evidence>
<dbReference type="EMBL" id="AYZO01000031">
    <property type="protein sequence ID" value="KRN10364.1"/>
    <property type="molecule type" value="Genomic_DNA"/>
</dbReference>
<dbReference type="PATRIC" id="fig|1423751.3.peg.1186"/>
<dbReference type="Gene3D" id="1.10.1660.10">
    <property type="match status" value="1"/>
</dbReference>
<sequence>MADKALPQYLTISQAAQYLNTTPNTLRVWEREGKIKPSRTAGNQRRYTQEMLDATLGKKKACIKQSGQADYWLLPCFF</sequence>
<proteinExistence type="predicted"/>